<dbReference type="GO" id="GO:0015031">
    <property type="term" value="P:protein transport"/>
    <property type="evidence" value="ECO:0007669"/>
    <property type="project" value="InterPro"/>
</dbReference>
<dbReference type="GeneID" id="111300860"/>
<feature type="compositionally biased region" description="Polar residues" evidence="2">
    <location>
        <begin position="803"/>
        <end position="814"/>
    </location>
</feature>
<dbReference type="Gene3D" id="1.20.1260.60">
    <property type="entry name" value="Vacuolar protein sorting-associated protein Ist1"/>
    <property type="match status" value="1"/>
</dbReference>
<evidence type="ECO:0000313" key="3">
    <source>
        <dbReference type="Proteomes" id="UP000515121"/>
    </source>
</evidence>
<sequence>MTFSPTAKNYFTGYVCLNALDDKHPWMDKCISLVRGEDDFIKKLPIDLKEAISSVIFASASKIWKRITSAALELRPNCGVGRMLVEKLSANAPDGPTKLKILTAIAEEHNIKWDPESFGAKESKIYEDLLNGPKAEATKILADPPNAHASPSHYEQRPSVQVPNYDKGPPNVEDPKHIEKNNASASFYDQSLRSSPHPKNFNYSNSSADNSMSSGTCPPNSKPHGTENHRMQYRNSYPGNESALSSSRQHWNMEFKDATAAAQAAAESAEQASMAARAAAELSSRGNISQHQQYSTESHMSSAHSMREEEPRKYTGSASHNEHLAKHPVNISRYEKNSRNYEQTDSSEQHNRPGEAENVYINIVSSDKSTDSSYKSTAASFNEKPSLNDQIADAYSQRNSSEGRQMKRFAEMSMNRNSGENGMQFVNELHDIKNPQNVDHHEVRVGGQSSYSSSHSQSNTYTDDHVFVSNLNWQKSENDLRNSGESRMPFVNELHETKNSDSADYQEEGIRKQSSYSSSHSLSSTFSDDHDVVSNFNQQVRIILRGSFLLMIRKPSKKRKRNNRFSNDNASAFFEIMDQILRISLLLFSLKVQLALRVPSRWSDLPATFDDYGPGSESEEEVDKSKFVRTDPSVGSHKKNIDSHQAENSIFPPKLAEDIEDTEPSYDSSLEESKELKPSYDSSLEESKELKPSYDSSLQASKELNFGNLTGGLRNKGYRRPPYSKTPRGNALSSGEAANDISTRFKQPSPPATVEASISTGSINQEPYGRKVSEEVNRKLSTRASVTHVDSSDDDSEGERPKQTFSSTQDQYNKTPCFEENKTSSLRVPISYFGSGNIDSDEDLPKPSLKARSNAGFSQRTKASPSNSRRSSNLKTTISSQPTVVSDYGGEKDSSSRSSNADEALPKSQSRKKNSDHCESFQHAQLASQATSKLVSETKRSSFDGTLKSSEKEQPSTSVLKIEGSNLKAQTSIGEGSSKGSVSHVHPKLPDYDILTAHLNSLRQNRQ</sequence>
<protein>
    <submittedName>
        <fullName evidence="4">Uncharacterized protein LOC111300860</fullName>
    </submittedName>
</protein>
<dbReference type="OrthoDB" id="29853at2759"/>
<feature type="region of interest" description="Disordered" evidence="2">
    <location>
        <begin position="497"/>
        <end position="526"/>
    </location>
</feature>
<feature type="compositionally biased region" description="Polar residues" evidence="2">
    <location>
        <begin position="233"/>
        <end position="248"/>
    </location>
</feature>
<evidence type="ECO:0000313" key="4">
    <source>
        <dbReference type="RefSeq" id="XP_022752192.1"/>
    </source>
</evidence>
<evidence type="ECO:0000256" key="1">
    <source>
        <dbReference type="ARBA" id="ARBA00005536"/>
    </source>
</evidence>
<dbReference type="KEGG" id="dzi:111300860"/>
<dbReference type="PANTHER" id="PTHR12161">
    <property type="entry name" value="IST1 FAMILY MEMBER"/>
    <property type="match status" value="1"/>
</dbReference>
<proteinExistence type="inferred from homology"/>
<name>A0A6P5ZI21_DURZI</name>
<feature type="region of interest" description="Disordered" evidence="2">
    <location>
        <begin position="189"/>
        <end position="248"/>
    </location>
</feature>
<organism evidence="3 4">
    <name type="scientific">Durio zibethinus</name>
    <name type="common">Durian</name>
    <dbReference type="NCBI Taxonomy" id="66656"/>
    <lineage>
        <taxon>Eukaryota</taxon>
        <taxon>Viridiplantae</taxon>
        <taxon>Streptophyta</taxon>
        <taxon>Embryophyta</taxon>
        <taxon>Tracheophyta</taxon>
        <taxon>Spermatophyta</taxon>
        <taxon>Magnoliopsida</taxon>
        <taxon>eudicotyledons</taxon>
        <taxon>Gunneridae</taxon>
        <taxon>Pentapetalae</taxon>
        <taxon>rosids</taxon>
        <taxon>malvids</taxon>
        <taxon>Malvales</taxon>
        <taxon>Malvaceae</taxon>
        <taxon>Helicteroideae</taxon>
        <taxon>Durio</taxon>
    </lineage>
</organism>
<gene>
    <name evidence="4" type="primary">LOC111300860</name>
</gene>
<feature type="compositionally biased region" description="Polar residues" evidence="2">
    <location>
        <begin position="284"/>
        <end position="304"/>
    </location>
</feature>
<feature type="compositionally biased region" description="Polar residues" evidence="2">
    <location>
        <begin position="855"/>
        <end position="884"/>
    </location>
</feature>
<reference evidence="4" key="1">
    <citation type="submission" date="2025-08" db="UniProtKB">
        <authorList>
            <consortium name="RefSeq"/>
        </authorList>
    </citation>
    <scope>IDENTIFICATION</scope>
    <source>
        <tissue evidence="4">Fruit stalk</tissue>
    </source>
</reference>
<dbReference type="InterPro" id="IPR005061">
    <property type="entry name" value="Ist1"/>
</dbReference>
<feature type="region of interest" description="Disordered" evidence="2">
    <location>
        <begin position="143"/>
        <end position="177"/>
    </location>
</feature>
<dbReference type="InterPro" id="IPR042277">
    <property type="entry name" value="IST1-like"/>
</dbReference>
<feature type="region of interest" description="Disordered" evidence="2">
    <location>
        <begin position="276"/>
        <end position="356"/>
    </location>
</feature>
<feature type="compositionally biased region" description="Low complexity" evidence="2">
    <location>
        <begin position="514"/>
        <end position="526"/>
    </location>
</feature>
<feature type="region of interest" description="Disordered" evidence="2">
    <location>
        <begin position="611"/>
        <end position="991"/>
    </location>
</feature>
<accession>A0A6P5ZI21</accession>
<feature type="compositionally biased region" description="Low complexity" evidence="2">
    <location>
        <begin position="202"/>
        <end position="214"/>
    </location>
</feature>
<comment type="similarity">
    <text evidence="1">Belongs to the IST1 family.</text>
</comment>
<feature type="compositionally biased region" description="Basic and acidic residues" evidence="2">
    <location>
        <begin position="768"/>
        <end position="778"/>
    </location>
</feature>
<evidence type="ECO:0000256" key="2">
    <source>
        <dbReference type="SAM" id="MobiDB-lite"/>
    </source>
</evidence>
<feature type="compositionally biased region" description="Polar residues" evidence="2">
    <location>
        <begin position="756"/>
        <end position="765"/>
    </location>
</feature>
<feature type="compositionally biased region" description="Polar residues" evidence="2">
    <location>
        <begin position="922"/>
        <end position="935"/>
    </location>
</feature>
<dbReference type="PANTHER" id="PTHR12161:SF13">
    <property type="entry name" value="REGULATOR OF VPS4 ACTIVITY IN THE MVB PATHWAY PROTEIN"/>
    <property type="match status" value="1"/>
</dbReference>
<feature type="compositionally biased region" description="Polar residues" evidence="2">
    <location>
        <begin position="967"/>
        <end position="981"/>
    </location>
</feature>
<keyword evidence="3" id="KW-1185">Reference proteome</keyword>
<dbReference type="AlphaFoldDB" id="A0A6P5ZI21"/>
<dbReference type="RefSeq" id="XP_022752192.1">
    <property type="nucleotide sequence ID" value="XM_022896457.1"/>
</dbReference>
<dbReference type="Proteomes" id="UP000515121">
    <property type="component" value="Unplaced"/>
</dbReference>